<dbReference type="PROSITE" id="PS01162">
    <property type="entry name" value="QOR_ZETA_CRYSTAL"/>
    <property type="match status" value="1"/>
</dbReference>
<keyword evidence="1" id="KW-0521">NADP</keyword>
<evidence type="ECO:0000256" key="2">
    <source>
        <dbReference type="ARBA" id="ARBA00023002"/>
    </source>
</evidence>
<dbReference type="InterPro" id="IPR036291">
    <property type="entry name" value="NAD(P)-bd_dom_sf"/>
</dbReference>
<dbReference type="EMBL" id="WSQA01000005">
    <property type="protein sequence ID" value="MVZ62043.1"/>
    <property type="molecule type" value="Genomic_DNA"/>
</dbReference>
<accession>A0A6N8KX51</accession>
<organism evidence="4 5">
    <name type="scientific">Sphingobacterium humi</name>
    <dbReference type="NCBI Taxonomy" id="1796905"/>
    <lineage>
        <taxon>Bacteria</taxon>
        <taxon>Pseudomonadati</taxon>
        <taxon>Bacteroidota</taxon>
        <taxon>Sphingobacteriia</taxon>
        <taxon>Sphingobacteriales</taxon>
        <taxon>Sphingobacteriaceae</taxon>
        <taxon>Sphingobacterium</taxon>
    </lineage>
</organism>
<evidence type="ECO:0000313" key="5">
    <source>
        <dbReference type="Proteomes" id="UP000435036"/>
    </source>
</evidence>
<evidence type="ECO:0000259" key="3">
    <source>
        <dbReference type="SMART" id="SM00829"/>
    </source>
</evidence>
<feature type="domain" description="Enoyl reductase (ER)" evidence="3">
    <location>
        <begin position="10"/>
        <end position="320"/>
    </location>
</feature>
<dbReference type="Pfam" id="PF13602">
    <property type="entry name" value="ADH_zinc_N_2"/>
    <property type="match status" value="1"/>
</dbReference>
<dbReference type="OrthoDB" id="9787435at2"/>
<dbReference type="InterPro" id="IPR002364">
    <property type="entry name" value="Quin_OxRdtase/zeta-crystal_CS"/>
</dbReference>
<dbReference type="InterPro" id="IPR011032">
    <property type="entry name" value="GroES-like_sf"/>
</dbReference>
<dbReference type="PANTHER" id="PTHR48106:SF8">
    <property type="entry name" value="OS02G0805600 PROTEIN"/>
    <property type="match status" value="1"/>
</dbReference>
<dbReference type="SMART" id="SM00829">
    <property type="entry name" value="PKS_ER"/>
    <property type="match status" value="1"/>
</dbReference>
<dbReference type="InterPro" id="IPR020843">
    <property type="entry name" value="ER"/>
</dbReference>
<dbReference type="GO" id="GO:0016651">
    <property type="term" value="F:oxidoreductase activity, acting on NAD(P)H"/>
    <property type="evidence" value="ECO:0007669"/>
    <property type="project" value="TreeGrafter"/>
</dbReference>
<dbReference type="SUPFAM" id="SSF50129">
    <property type="entry name" value="GroES-like"/>
    <property type="match status" value="1"/>
</dbReference>
<dbReference type="CDD" id="cd05276">
    <property type="entry name" value="p53_inducible_oxidoreductase"/>
    <property type="match status" value="1"/>
</dbReference>
<evidence type="ECO:0000256" key="1">
    <source>
        <dbReference type="ARBA" id="ARBA00022857"/>
    </source>
</evidence>
<reference evidence="4 5" key="1">
    <citation type="submission" date="2019-12" db="EMBL/GenBank/DDBJ databases">
        <authorList>
            <person name="Dong K."/>
        </authorList>
    </citation>
    <scope>NUCLEOTIDE SEQUENCE [LARGE SCALE GENOMIC DNA]</scope>
    <source>
        <strain evidence="4 5">JCM 31225</strain>
    </source>
</reference>
<dbReference type="Gene3D" id="3.90.180.10">
    <property type="entry name" value="Medium-chain alcohol dehydrogenases, catalytic domain"/>
    <property type="match status" value="1"/>
</dbReference>
<dbReference type="Proteomes" id="UP000435036">
    <property type="component" value="Unassembled WGS sequence"/>
</dbReference>
<dbReference type="GO" id="GO:0008270">
    <property type="term" value="F:zinc ion binding"/>
    <property type="evidence" value="ECO:0007669"/>
    <property type="project" value="InterPro"/>
</dbReference>
<dbReference type="AlphaFoldDB" id="A0A6N8KX51"/>
<proteinExistence type="predicted"/>
<dbReference type="Gene3D" id="3.40.50.720">
    <property type="entry name" value="NAD(P)-binding Rossmann-like Domain"/>
    <property type="match status" value="1"/>
</dbReference>
<gene>
    <name evidence="4" type="ORF">GQF63_08430</name>
</gene>
<comment type="caution">
    <text evidence="4">The sequence shown here is derived from an EMBL/GenBank/DDBJ whole genome shotgun (WGS) entry which is preliminary data.</text>
</comment>
<protein>
    <submittedName>
        <fullName evidence="4">Zinc-binding dehydrogenase</fullName>
    </submittedName>
</protein>
<dbReference type="PANTHER" id="PTHR48106">
    <property type="entry name" value="QUINONE OXIDOREDUCTASE PIG3-RELATED"/>
    <property type="match status" value="1"/>
</dbReference>
<sequence length="324" mass="34585">MKAIVITEPGGPEVLKLQERALPQVGQNEVLIEVKAAGINRPDIFQRKGNYPAPADAVADIPGLEVAGIIRELGSEVTQWKLGDEVMALVSGGGYAEYVNAAAALCLPKPTTLSFAQAASLPETLFTVWHNVFQRGQLKAGENFLVHGGAGGIGITAIQLGKLFGAKVYTTVGSAAKGAKLLELGATAIVNYKEEDFEEALKPIGMDVVLDAIGGDYFEKNIQILNPDGRLVYINAVAGAKVGLNLMKLMQKRIQITGSTLRARDLAFKAALTASIFQEVWPLLADGSFIPQVSKTFPLHEAAAAHQQMEEPEHFGKIILITDS</sequence>
<dbReference type="RefSeq" id="WP_160368785.1">
    <property type="nucleotide sequence ID" value="NZ_WSQA01000005.1"/>
</dbReference>
<dbReference type="InterPro" id="IPR013154">
    <property type="entry name" value="ADH-like_N"/>
</dbReference>
<dbReference type="InterPro" id="IPR014189">
    <property type="entry name" value="Quinone_OxRdtase_PIG3"/>
</dbReference>
<dbReference type="SUPFAM" id="SSF51735">
    <property type="entry name" value="NAD(P)-binding Rossmann-fold domains"/>
    <property type="match status" value="1"/>
</dbReference>
<dbReference type="GO" id="GO:0070402">
    <property type="term" value="F:NADPH binding"/>
    <property type="evidence" value="ECO:0007669"/>
    <property type="project" value="TreeGrafter"/>
</dbReference>
<evidence type="ECO:0000313" key="4">
    <source>
        <dbReference type="EMBL" id="MVZ62043.1"/>
    </source>
</evidence>
<name>A0A6N8KX51_9SPHI</name>
<dbReference type="Pfam" id="PF08240">
    <property type="entry name" value="ADH_N"/>
    <property type="match status" value="1"/>
</dbReference>
<keyword evidence="5" id="KW-1185">Reference proteome</keyword>
<dbReference type="NCBIfam" id="TIGR02824">
    <property type="entry name" value="quinone_pig3"/>
    <property type="match status" value="1"/>
</dbReference>
<keyword evidence="2" id="KW-0560">Oxidoreductase</keyword>